<comment type="caution">
    <text evidence="14">The sequence shown here is derived from an EMBL/GenBank/DDBJ whole genome shotgun (WGS) entry which is preliminary data.</text>
</comment>
<name>A0A3L6E0J3_MAIZE</name>
<dbReference type="GO" id="GO:0020037">
    <property type="term" value="F:heme binding"/>
    <property type="evidence" value="ECO:0007669"/>
    <property type="project" value="InterPro"/>
</dbReference>
<evidence type="ECO:0000256" key="12">
    <source>
        <dbReference type="PROSITE-ProRule" id="PRU00433"/>
    </source>
</evidence>
<proteinExistence type="inferred from homology"/>
<gene>
    <name evidence="14" type="primary">PETJ</name>
    <name evidence="14" type="ORF">Zm00014a_030174</name>
</gene>
<keyword evidence="6" id="KW-0249">Electron transport</keyword>
<evidence type="ECO:0000256" key="5">
    <source>
        <dbReference type="ARBA" id="ARBA00022723"/>
    </source>
</evidence>
<comment type="function">
    <text evidence="1">Functions as an electron carrier between membrane-bound cytochrome b6-f and photosystem I in oxygenic photosynthesis.</text>
</comment>
<evidence type="ECO:0000256" key="6">
    <source>
        <dbReference type="ARBA" id="ARBA00022982"/>
    </source>
</evidence>
<dbReference type="InterPro" id="IPR023655">
    <property type="entry name" value="Cyt_C6"/>
</dbReference>
<evidence type="ECO:0000256" key="10">
    <source>
        <dbReference type="ARBA" id="ARBA00031247"/>
    </source>
</evidence>
<sequence>MSGLPPAARPLLPSPCASSSVVRAKAASACCSSLKQSRPGRSAAAPSAVAARQAAPLLAAALLLVAAPPGLPAAISPAFAQPVSEGAALFRKACIGCHDMGGNILQPGFGEKCTPRGQCTFGPRLSEDDIKILASFVKSQAQNGWPKIEGDGD</sequence>
<dbReference type="InterPro" id="IPR036909">
    <property type="entry name" value="Cyt_c-like_dom_sf"/>
</dbReference>
<evidence type="ECO:0000259" key="13">
    <source>
        <dbReference type="PROSITE" id="PS51007"/>
    </source>
</evidence>
<keyword evidence="4 12" id="KW-0349">Heme</keyword>
<keyword evidence="8" id="KW-0793">Thylakoid</keyword>
<feature type="domain" description="Cytochrome c" evidence="13">
    <location>
        <begin position="81"/>
        <end position="153"/>
    </location>
</feature>
<evidence type="ECO:0000256" key="2">
    <source>
        <dbReference type="ARBA" id="ARBA00009650"/>
    </source>
</evidence>
<dbReference type="PANTHER" id="PTHR34688">
    <property type="entry name" value="CYTOCHROME C6, CHLOROPLASTIC"/>
    <property type="match status" value="1"/>
</dbReference>
<comment type="similarity">
    <text evidence="2">Belongs to the cytochrome c family. PetJ subfamily.</text>
</comment>
<evidence type="ECO:0000256" key="7">
    <source>
        <dbReference type="ARBA" id="ARBA00023004"/>
    </source>
</evidence>
<evidence type="ECO:0000256" key="1">
    <source>
        <dbReference type="ARBA" id="ARBA00002347"/>
    </source>
</evidence>
<dbReference type="GO" id="GO:0009055">
    <property type="term" value="F:electron transfer activity"/>
    <property type="evidence" value="ECO:0007669"/>
    <property type="project" value="InterPro"/>
</dbReference>
<dbReference type="EMBL" id="NCVQ01000008">
    <property type="protein sequence ID" value="PWZ14028.1"/>
    <property type="molecule type" value="Genomic_DNA"/>
</dbReference>
<dbReference type="PANTHER" id="PTHR34688:SF2">
    <property type="entry name" value="CYTOCHROME C6, CHLOROPLASTIC"/>
    <property type="match status" value="1"/>
</dbReference>
<accession>A0A3L6E0J3</accession>
<protein>
    <recommendedName>
        <fullName evidence="11">Cytochrome c-553</fullName>
    </recommendedName>
    <alternativeName>
        <fullName evidence="10">Cytochrome c553</fullName>
    </alternativeName>
    <alternativeName>
        <fullName evidence="9">Soluble cytochrome f</fullName>
    </alternativeName>
</protein>
<evidence type="ECO:0000256" key="3">
    <source>
        <dbReference type="ARBA" id="ARBA00022448"/>
    </source>
</evidence>
<evidence type="ECO:0000256" key="4">
    <source>
        <dbReference type="ARBA" id="ARBA00022617"/>
    </source>
</evidence>
<dbReference type="Proteomes" id="UP000251960">
    <property type="component" value="Chromosome 7"/>
</dbReference>
<evidence type="ECO:0000256" key="11">
    <source>
        <dbReference type="ARBA" id="ARBA00033211"/>
    </source>
</evidence>
<dbReference type="InterPro" id="IPR009056">
    <property type="entry name" value="Cyt_c-like_dom"/>
</dbReference>
<evidence type="ECO:0000256" key="8">
    <source>
        <dbReference type="ARBA" id="ARBA00023078"/>
    </source>
</evidence>
<dbReference type="Gene3D" id="1.10.760.10">
    <property type="entry name" value="Cytochrome c-like domain"/>
    <property type="match status" value="2"/>
</dbReference>
<organism evidence="14">
    <name type="scientific">Zea mays</name>
    <name type="common">Maize</name>
    <dbReference type="NCBI Taxonomy" id="4577"/>
    <lineage>
        <taxon>Eukaryota</taxon>
        <taxon>Viridiplantae</taxon>
        <taxon>Streptophyta</taxon>
        <taxon>Embryophyta</taxon>
        <taxon>Tracheophyta</taxon>
        <taxon>Spermatophyta</taxon>
        <taxon>Magnoliopsida</taxon>
        <taxon>Liliopsida</taxon>
        <taxon>Poales</taxon>
        <taxon>Poaceae</taxon>
        <taxon>PACMAD clade</taxon>
        <taxon>Panicoideae</taxon>
        <taxon>Andropogonodae</taxon>
        <taxon>Andropogoneae</taxon>
        <taxon>Tripsacinae</taxon>
        <taxon>Zea</taxon>
    </lineage>
</organism>
<evidence type="ECO:0000256" key="9">
    <source>
        <dbReference type="ARBA" id="ARBA00030448"/>
    </source>
</evidence>
<keyword evidence="5 12" id="KW-0479">Metal-binding</keyword>
<dbReference type="GO" id="GO:0005506">
    <property type="term" value="F:iron ion binding"/>
    <property type="evidence" value="ECO:0007669"/>
    <property type="project" value="InterPro"/>
</dbReference>
<evidence type="ECO:0000313" key="14">
    <source>
        <dbReference type="EMBL" id="PWZ14028.1"/>
    </source>
</evidence>
<keyword evidence="3" id="KW-0813">Transport</keyword>
<dbReference type="AlphaFoldDB" id="A0A3L6E0J3"/>
<dbReference type="PROSITE" id="PS51007">
    <property type="entry name" value="CYTC"/>
    <property type="match status" value="1"/>
</dbReference>
<keyword evidence="7 12" id="KW-0408">Iron</keyword>
<reference evidence="14" key="1">
    <citation type="journal article" date="2018" name="Nat. Genet.">
        <title>Extensive intraspecific gene order and gene structural variations between Mo17 and other maize genomes.</title>
        <authorList>
            <person name="Sun S."/>
            <person name="Zhou Y."/>
            <person name="Chen J."/>
            <person name="Shi J."/>
            <person name="Zhao H."/>
            <person name="Zhao H."/>
            <person name="Song W."/>
            <person name="Zhang M."/>
            <person name="Cui Y."/>
            <person name="Dong X."/>
            <person name="Liu H."/>
            <person name="Ma X."/>
            <person name="Jiao Y."/>
            <person name="Wang B."/>
            <person name="Wei X."/>
            <person name="Stein J.C."/>
            <person name="Glaubitz J.C."/>
            <person name="Lu F."/>
            <person name="Yu G."/>
            <person name="Liang C."/>
            <person name="Fengler K."/>
            <person name="Li B."/>
            <person name="Rafalski A."/>
            <person name="Schnable P.S."/>
            <person name="Ware D.H."/>
            <person name="Buckler E.S."/>
            <person name="Lai J."/>
        </authorList>
    </citation>
    <scope>NUCLEOTIDE SEQUENCE [LARGE SCALE GENOMIC DNA]</scope>
    <source>
        <tissue evidence="14">Seedling</tissue>
    </source>
</reference>
<dbReference type="SUPFAM" id="SSF46626">
    <property type="entry name" value="Cytochrome c"/>
    <property type="match status" value="1"/>
</dbReference>